<reference evidence="2 4" key="1">
    <citation type="submission" date="2019-03" db="EMBL/GenBank/DDBJ databases">
        <title>Vagococcus sp. was isolated fron gut of Carduelis flavirostris.</title>
        <authorList>
            <person name="Ge Y."/>
        </authorList>
    </citation>
    <scope>NUCLEOTIDE SEQUENCE [LARGE SCALE GENOMIC DNA]</scope>
    <source>
        <strain evidence="2 4">CF-210</strain>
    </source>
</reference>
<proteinExistence type="predicted"/>
<dbReference type="Proteomes" id="UP000297725">
    <property type="component" value="Unassembled WGS sequence"/>
</dbReference>
<keyword evidence="1" id="KW-0614">Plasmid</keyword>
<protein>
    <submittedName>
        <fullName evidence="2">Uncharacterized protein</fullName>
    </submittedName>
</protein>
<geneLocation type="plasmid" evidence="1 3">
    <name>punnamed2</name>
</geneLocation>
<evidence type="ECO:0000313" key="2">
    <source>
        <dbReference type="EMBL" id="TFZ42942.1"/>
    </source>
</evidence>
<dbReference type="EMBL" id="CP038867">
    <property type="protein sequence ID" value="QCA29667.1"/>
    <property type="molecule type" value="Genomic_DNA"/>
</dbReference>
<accession>A0AAJ5JLL3</accession>
<dbReference type="Proteomes" id="UP000296883">
    <property type="component" value="Plasmid punnamed2"/>
</dbReference>
<evidence type="ECO:0000313" key="3">
    <source>
        <dbReference type="Proteomes" id="UP000296883"/>
    </source>
</evidence>
<gene>
    <name evidence="2" type="ORF">E4031_01525</name>
    <name evidence="1" type="ORF">E4Z98_09785</name>
</gene>
<dbReference type="GeneID" id="39759741"/>
<organism evidence="2 4">
    <name type="scientific">Vagococcus xieshaowenii</name>
    <dbReference type="NCBI Taxonomy" id="2562451"/>
    <lineage>
        <taxon>Bacteria</taxon>
        <taxon>Bacillati</taxon>
        <taxon>Bacillota</taxon>
        <taxon>Bacilli</taxon>
        <taxon>Lactobacillales</taxon>
        <taxon>Enterococcaceae</taxon>
        <taxon>Vagococcus</taxon>
    </lineage>
</organism>
<dbReference type="EMBL" id="SRHU01000007">
    <property type="protein sequence ID" value="TFZ42942.1"/>
    <property type="molecule type" value="Genomic_DNA"/>
</dbReference>
<sequence>MTTCKKTRIFSVDEVARKVLTVETFDKEKGKYCRWVNNSDGTFRLIAPDLKQPIIKPVSDIYKQIKIAVHDQRIIAKRYHPNGSLFAVNVKLY</sequence>
<reference evidence="1 3" key="2">
    <citation type="submission" date="2019-04" db="EMBL/GenBank/DDBJ databases">
        <authorList>
            <person name="Ge Y."/>
        </authorList>
    </citation>
    <scope>NUCLEOTIDE SEQUENCE [LARGE SCALE GENOMIC DNA]</scope>
    <source>
        <strain evidence="1">CF-49</strain>
        <strain evidence="3">personal::cf-49</strain>
        <plasmid evidence="1 3">punnamed2</plasmid>
    </source>
</reference>
<dbReference type="RefSeq" id="WP_135253568.1">
    <property type="nucleotide sequence ID" value="NZ_CP038867.1"/>
</dbReference>
<evidence type="ECO:0000313" key="4">
    <source>
        <dbReference type="Proteomes" id="UP000297725"/>
    </source>
</evidence>
<name>A0AAJ5JLL3_9ENTE</name>
<evidence type="ECO:0000313" key="1">
    <source>
        <dbReference type="EMBL" id="QCA29667.1"/>
    </source>
</evidence>
<dbReference type="AlphaFoldDB" id="A0AAJ5JLL3"/>
<keyword evidence="3" id="KW-1185">Reference proteome</keyword>